<protein>
    <submittedName>
        <fullName evidence="4">Extracellular solute-binding protein</fullName>
    </submittedName>
</protein>
<evidence type="ECO:0000256" key="1">
    <source>
        <dbReference type="ARBA" id="ARBA00022729"/>
    </source>
</evidence>
<dbReference type="Gene3D" id="3.10.105.10">
    <property type="entry name" value="Dipeptide-binding Protein, Domain 3"/>
    <property type="match status" value="1"/>
</dbReference>
<keyword evidence="5" id="KW-1185">Reference proteome</keyword>
<feature type="domain" description="Solute-binding protein family 5" evidence="3">
    <location>
        <begin position="91"/>
        <end position="485"/>
    </location>
</feature>
<sequence length="609" mass="69850">MKKLLVASILSALGTGAYAASLPQDLNWKTNWDEPLFASSEAKRGGTYRTHILSFPQTLRSVGPDSNSGLRAYFLDDVPKLVEKHPDTLEWIPSIANEWAFGDDNKTIYFKLNPEAKWSDGKPVTADDFVFMLKFYRSKDIIAPWYNEYYTNVIADVQKVDAHTIAVVSGIEKNQEDLLYTLGSLVPRPAHFYANPSKDENGDGIDDNFVRKFNFKGEPTTSAYYLGDVKKGKQITFEHVGNDWWGYSNRYYQNRYNVDKIRIKVIRDNDIAMKHFEKGSLDAFSLLLPSLWHEKTHSEPYKKGYINKFWGYNQMPQGAGGLWMNTAQPLLGDIELRKGIMLATDYDGMIENITRGDYTRKPHAMGFGHGNYDLPNPTPPKFDPEKAAEHFAKAGFDQIGPDGIRMNAKGERLSFGITYGVNAWTPRIAFLKEQAKLAGLEFTLNLVDGSAAFKYTLEKKHELAFLNMGTSDVPAYWEYFHSFNANKPQTNNHTNFSSPLLDKLIEQYKAEFDLAKKQELSHKIQEEITAANVIVPGYMVPYAREAHWRWMKFPEKAMTKRTYNMFSIDRTFGLHTFWIDKDIEKETKKAMKQDKTFPEVTIVDERYKL</sequence>
<feature type="signal peptide" evidence="2">
    <location>
        <begin position="1"/>
        <end position="19"/>
    </location>
</feature>
<organism evidence="4 5">
    <name type="scientific">Vibrio japonicus</name>
    <dbReference type="NCBI Taxonomy" id="1824638"/>
    <lineage>
        <taxon>Bacteria</taxon>
        <taxon>Pseudomonadati</taxon>
        <taxon>Pseudomonadota</taxon>
        <taxon>Gammaproteobacteria</taxon>
        <taxon>Vibrionales</taxon>
        <taxon>Vibrionaceae</taxon>
        <taxon>Vibrio</taxon>
    </lineage>
</organism>
<dbReference type="PANTHER" id="PTHR30290:SF64">
    <property type="entry name" value="ABC TRANSPORTER PERIPLASMIC BINDING PROTEIN"/>
    <property type="match status" value="1"/>
</dbReference>
<dbReference type="InterPro" id="IPR000914">
    <property type="entry name" value="SBP_5_dom"/>
</dbReference>
<dbReference type="CDD" id="cd08497">
    <property type="entry name" value="MbnE-like"/>
    <property type="match status" value="1"/>
</dbReference>
<feature type="chain" id="PRO_5045700635" evidence="2">
    <location>
        <begin position="20"/>
        <end position="609"/>
    </location>
</feature>
<keyword evidence="1 2" id="KW-0732">Signal</keyword>
<dbReference type="PANTHER" id="PTHR30290">
    <property type="entry name" value="PERIPLASMIC BINDING COMPONENT OF ABC TRANSPORTER"/>
    <property type="match status" value="1"/>
</dbReference>
<reference evidence="4" key="1">
    <citation type="submission" date="2022-07" db="EMBL/GenBank/DDBJ databases">
        <title>Complete genome of Vibrio japonicus strain JCM 31412T and phylogenomic assessment of the Nereis clade of the genus Vibrio.</title>
        <authorList>
            <person name="Shlafstein M.D."/>
            <person name="Emsley S.A."/>
            <person name="Ushijima B."/>
            <person name="Videau P."/>
            <person name="Saw J.H."/>
        </authorList>
    </citation>
    <scope>NUCLEOTIDE SEQUENCE</scope>
    <source>
        <strain evidence="4">JCM 31412</strain>
    </source>
</reference>
<dbReference type="EMBL" id="CP102096">
    <property type="protein sequence ID" value="UUM31385.1"/>
    <property type="molecule type" value="Genomic_DNA"/>
</dbReference>
<proteinExistence type="predicted"/>
<name>A0ABY5LNQ7_9VIBR</name>
<dbReference type="Gene3D" id="3.40.190.10">
    <property type="entry name" value="Periplasmic binding protein-like II"/>
    <property type="match status" value="1"/>
</dbReference>
<dbReference type="Pfam" id="PF00496">
    <property type="entry name" value="SBP_bac_5"/>
    <property type="match status" value="1"/>
</dbReference>
<dbReference type="RefSeq" id="WP_257085109.1">
    <property type="nucleotide sequence ID" value="NZ_CP102096.1"/>
</dbReference>
<evidence type="ECO:0000313" key="5">
    <source>
        <dbReference type="Proteomes" id="UP001058602"/>
    </source>
</evidence>
<dbReference type="PIRSF" id="PIRSF002741">
    <property type="entry name" value="MppA"/>
    <property type="match status" value="1"/>
</dbReference>
<evidence type="ECO:0000313" key="4">
    <source>
        <dbReference type="EMBL" id="UUM31385.1"/>
    </source>
</evidence>
<gene>
    <name evidence="4" type="ORF">NP165_04430</name>
</gene>
<dbReference type="InterPro" id="IPR039424">
    <property type="entry name" value="SBP_5"/>
</dbReference>
<accession>A0ABY5LNQ7</accession>
<dbReference type="SUPFAM" id="SSF53850">
    <property type="entry name" value="Periplasmic binding protein-like II"/>
    <property type="match status" value="1"/>
</dbReference>
<evidence type="ECO:0000259" key="3">
    <source>
        <dbReference type="Pfam" id="PF00496"/>
    </source>
</evidence>
<dbReference type="InterPro" id="IPR030678">
    <property type="entry name" value="Peptide/Ni-bd"/>
</dbReference>
<dbReference type="Proteomes" id="UP001058602">
    <property type="component" value="Chromosome 1"/>
</dbReference>
<evidence type="ECO:0000256" key="2">
    <source>
        <dbReference type="SAM" id="SignalP"/>
    </source>
</evidence>